<dbReference type="PROSITE" id="PS51178">
    <property type="entry name" value="PASTA"/>
    <property type="match status" value="1"/>
</dbReference>
<dbReference type="CDD" id="cd06577">
    <property type="entry name" value="PASTA_pknB"/>
    <property type="match status" value="1"/>
</dbReference>
<dbReference type="InterPro" id="IPR005543">
    <property type="entry name" value="PASTA_dom"/>
</dbReference>
<sequence length="94" mass="10060">MTTFNDEGLYSNQVEVPRLINKRRQDAFDALAKLGLLLSYDTTLCTGQIDSQSEPEGTKVNPGTTIYVTFQTPVPTGSPSPSGGTPATTPVPEE</sequence>
<dbReference type="AlphaFoldDB" id="A0A645GQ00"/>
<reference evidence="3" key="1">
    <citation type="submission" date="2019-08" db="EMBL/GenBank/DDBJ databases">
        <authorList>
            <person name="Kucharzyk K."/>
            <person name="Murdoch R.W."/>
            <person name="Higgins S."/>
            <person name="Loffler F."/>
        </authorList>
    </citation>
    <scope>NUCLEOTIDE SEQUENCE</scope>
</reference>
<dbReference type="EMBL" id="VSSQ01079426">
    <property type="protein sequence ID" value="MPN28957.1"/>
    <property type="molecule type" value="Genomic_DNA"/>
</dbReference>
<name>A0A645GQ00_9ZZZZ</name>
<proteinExistence type="predicted"/>
<evidence type="ECO:0000313" key="3">
    <source>
        <dbReference type="EMBL" id="MPN28957.1"/>
    </source>
</evidence>
<feature type="region of interest" description="Disordered" evidence="1">
    <location>
        <begin position="70"/>
        <end position="94"/>
    </location>
</feature>
<evidence type="ECO:0000259" key="2">
    <source>
        <dbReference type="PROSITE" id="PS51178"/>
    </source>
</evidence>
<gene>
    <name evidence="3" type="ORF">SDC9_176403</name>
</gene>
<feature type="compositionally biased region" description="Low complexity" evidence="1">
    <location>
        <begin position="72"/>
        <end position="94"/>
    </location>
</feature>
<evidence type="ECO:0000256" key="1">
    <source>
        <dbReference type="SAM" id="MobiDB-lite"/>
    </source>
</evidence>
<dbReference type="SUPFAM" id="SSF54184">
    <property type="entry name" value="Penicillin-binding protein 2x (pbp-2x), c-terminal domain"/>
    <property type="match status" value="1"/>
</dbReference>
<protein>
    <recommendedName>
        <fullName evidence="2">PASTA domain-containing protein</fullName>
    </recommendedName>
</protein>
<organism evidence="3">
    <name type="scientific">bioreactor metagenome</name>
    <dbReference type="NCBI Taxonomy" id="1076179"/>
    <lineage>
        <taxon>unclassified sequences</taxon>
        <taxon>metagenomes</taxon>
        <taxon>ecological metagenomes</taxon>
    </lineage>
</organism>
<accession>A0A645GQ00</accession>
<comment type="caution">
    <text evidence="3">The sequence shown here is derived from an EMBL/GenBank/DDBJ whole genome shotgun (WGS) entry which is preliminary data.</text>
</comment>
<dbReference type="Pfam" id="PF03793">
    <property type="entry name" value="PASTA"/>
    <property type="match status" value="1"/>
</dbReference>
<feature type="domain" description="PASTA" evidence="2">
    <location>
        <begin position="10"/>
        <end position="72"/>
    </location>
</feature>
<dbReference type="Gene3D" id="3.30.10.20">
    <property type="match status" value="1"/>
</dbReference>